<accession>A0AAD5BQC0</accession>
<name>A0AAD5BQC0_AMBAR</name>
<evidence type="ECO:0000313" key="2">
    <source>
        <dbReference type="Proteomes" id="UP001206925"/>
    </source>
</evidence>
<gene>
    <name evidence="1" type="ORF">M8C21_011922</name>
</gene>
<proteinExistence type="predicted"/>
<keyword evidence="2" id="KW-1185">Reference proteome</keyword>
<protein>
    <submittedName>
        <fullName evidence="1">Uncharacterized protein</fullName>
    </submittedName>
</protein>
<dbReference type="AlphaFoldDB" id="A0AAD5BQC0"/>
<evidence type="ECO:0000313" key="1">
    <source>
        <dbReference type="EMBL" id="KAI7727565.1"/>
    </source>
</evidence>
<organism evidence="1 2">
    <name type="scientific">Ambrosia artemisiifolia</name>
    <name type="common">Common ragweed</name>
    <dbReference type="NCBI Taxonomy" id="4212"/>
    <lineage>
        <taxon>Eukaryota</taxon>
        <taxon>Viridiplantae</taxon>
        <taxon>Streptophyta</taxon>
        <taxon>Embryophyta</taxon>
        <taxon>Tracheophyta</taxon>
        <taxon>Spermatophyta</taxon>
        <taxon>Magnoliopsida</taxon>
        <taxon>eudicotyledons</taxon>
        <taxon>Gunneridae</taxon>
        <taxon>Pentapetalae</taxon>
        <taxon>asterids</taxon>
        <taxon>campanulids</taxon>
        <taxon>Asterales</taxon>
        <taxon>Asteraceae</taxon>
        <taxon>Asteroideae</taxon>
        <taxon>Heliantheae alliance</taxon>
        <taxon>Heliantheae</taxon>
        <taxon>Ambrosia</taxon>
    </lineage>
</organism>
<dbReference type="Proteomes" id="UP001206925">
    <property type="component" value="Unassembled WGS sequence"/>
</dbReference>
<dbReference type="EMBL" id="JAMZMK010011354">
    <property type="protein sequence ID" value="KAI7727565.1"/>
    <property type="molecule type" value="Genomic_DNA"/>
</dbReference>
<reference evidence="1" key="1">
    <citation type="submission" date="2022-06" db="EMBL/GenBank/DDBJ databases">
        <title>Uncovering the hologenomic basis of an extraordinary plant invasion.</title>
        <authorList>
            <person name="Bieker V.C."/>
            <person name="Martin M.D."/>
            <person name="Gilbert T."/>
            <person name="Hodgins K."/>
            <person name="Battlay P."/>
            <person name="Petersen B."/>
            <person name="Wilson J."/>
        </authorList>
    </citation>
    <scope>NUCLEOTIDE SEQUENCE</scope>
    <source>
        <strain evidence="1">AA19_3_7</strain>
        <tissue evidence="1">Leaf</tissue>
    </source>
</reference>
<sequence>MASSFEFSWMVRSSLFSVYI</sequence>
<comment type="caution">
    <text evidence="1">The sequence shown here is derived from an EMBL/GenBank/DDBJ whole genome shotgun (WGS) entry which is preliminary data.</text>
</comment>